<proteinExistence type="inferred from homology"/>
<dbReference type="NCBIfam" id="TIGR01596">
    <property type="entry name" value="cas3_HD"/>
    <property type="match status" value="1"/>
</dbReference>
<dbReference type="GO" id="GO:0004386">
    <property type="term" value="F:helicase activity"/>
    <property type="evidence" value="ECO:0007669"/>
    <property type="project" value="UniProtKB-KW"/>
</dbReference>
<protein>
    <submittedName>
        <fullName evidence="12">CRISPR-associated helicase/endonuclease Cas3</fullName>
    </submittedName>
</protein>
<sequence length="750" mass="83172">MPYYAHSGRADDKSDWQGLKEHLEQVAALAGQMAEALGLGKAAMLAGRFHDLGKYTLDFQKRLTGTEISVDHSTAGAWHILQAVQGEDRFIAELIAYAILGHHAGLPDKRGSEAALTERIAGFKSALLDKAWRTEISADLSGLMPGFSWADTRERLAFQMAFCGRMLFSCLVDADFKDTEAYYSALEGRYPDRVWQPLQTLLPQFIAGFERHMADKKSKPSDLNTLRSEILAHVREMTREKPGLFTLTVPTGGGKTLASLAFALDHAQAHGHNRIIYAIPFTSIIDQTAAIFRDVLGDEHVLEHHSAIDEEKFDSRQGRESRDKLKLAMEDWAAPVVVTTNVQLFESLFAARTSRARKLHNIAGSIIILDEAQTIPRHLLSPAVRALDELARNYKCTIVLCTATQPALDERNFPPMHPAGLPLAGRELAPDPERLARQLRRVTIQRAGEMGNADLIAALEETPQGLVIVNSRKHALELFREAEAVGLTGLVHLTTRQYAAHRREILADIRQRLRGEAPCRVIATSLVEAGVDVDFPKVWRAEAGLDSIAQAAGRCNREGRRPVEASIVTVFSAPDYPPPSEIKGLIADTARMVDKHEDLLSPAAIAAYFEEVYWRVGIKGLDGKSILDRFRMDKTGTDFAYRSVAADFRMIESQMVPVIIARDEAAKKAVDELGIPEIPSGTLATKLQTYVVQVPLKARELMRENGHVAFIHPEIRGDQFAVLQTASMYEEEIGLLWENADYLSMESLLI</sequence>
<dbReference type="InterPro" id="IPR038257">
    <property type="entry name" value="CRISPR-assoc_Cas3_HD_sf"/>
</dbReference>
<keyword evidence="5" id="KW-0547">Nucleotide-binding</keyword>
<comment type="similarity">
    <text evidence="1">In the N-terminal section; belongs to the CRISPR-associated nuclease Cas3-HD family.</text>
</comment>
<keyword evidence="4" id="KW-0479">Metal-binding</keyword>
<comment type="caution">
    <text evidence="12">The sequence shown here is derived from an EMBL/GenBank/DDBJ whole genome shotgun (WGS) entry which is preliminary data.</text>
</comment>
<dbReference type="GO" id="GO:0046872">
    <property type="term" value="F:metal ion binding"/>
    <property type="evidence" value="ECO:0007669"/>
    <property type="project" value="UniProtKB-KW"/>
</dbReference>
<dbReference type="SUPFAM" id="SSF52540">
    <property type="entry name" value="P-loop containing nucleoside triphosphate hydrolases"/>
    <property type="match status" value="1"/>
</dbReference>
<dbReference type="Pfam" id="PF22590">
    <property type="entry name" value="Cas3-like_C_2"/>
    <property type="match status" value="1"/>
</dbReference>
<dbReference type="PROSITE" id="PS51643">
    <property type="entry name" value="HD_CAS3"/>
    <property type="match status" value="1"/>
</dbReference>
<evidence type="ECO:0000256" key="2">
    <source>
        <dbReference type="ARBA" id="ARBA00009046"/>
    </source>
</evidence>
<dbReference type="InterPro" id="IPR006474">
    <property type="entry name" value="Helicase_Cas3_CRISPR-ass_core"/>
</dbReference>
<evidence type="ECO:0000256" key="6">
    <source>
        <dbReference type="ARBA" id="ARBA00022801"/>
    </source>
</evidence>
<dbReference type="OrthoDB" id="9810236at2"/>
<keyword evidence="8" id="KW-0067">ATP-binding</keyword>
<keyword evidence="9" id="KW-0051">Antiviral defense</keyword>
<evidence type="ECO:0000259" key="10">
    <source>
        <dbReference type="PROSITE" id="PS51192"/>
    </source>
</evidence>
<evidence type="ECO:0000256" key="9">
    <source>
        <dbReference type="ARBA" id="ARBA00023118"/>
    </source>
</evidence>
<dbReference type="InterPro" id="IPR027417">
    <property type="entry name" value="P-loop_NTPase"/>
</dbReference>
<dbReference type="Gene3D" id="1.10.3210.30">
    <property type="match status" value="1"/>
</dbReference>
<name>A0A2U2DNS8_9HYPH</name>
<dbReference type="InterPro" id="IPR054712">
    <property type="entry name" value="Cas3-like_dom"/>
</dbReference>
<keyword evidence="13" id="KW-1185">Reference proteome</keyword>
<dbReference type="SMART" id="SM00487">
    <property type="entry name" value="DEXDc"/>
    <property type="match status" value="1"/>
</dbReference>
<dbReference type="NCBIfam" id="TIGR01587">
    <property type="entry name" value="cas3_core"/>
    <property type="match status" value="1"/>
</dbReference>
<dbReference type="InterPro" id="IPR006483">
    <property type="entry name" value="CRISPR-assoc_Cas3_HD"/>
</dbReference>
<feature type="domain" description="Helicase ATP-binding" evidence="10">
    <location>
        <begin position="236"/>
        <end position="423"/>
    </location>
</feature>
<dbReference type="Pfam" id="PF00270">
    <property type="entry name" value="DEAD"/>
    <property type="match status" value="1"/>
</dbReference>
<comment type="similarity">
    <text evidence="2">In the central section; belongs to the CRISPR-associated helicase Cas3 family.</text>
</comment>
<reference evidence="12 13" key="1">
    <citation type="submission" date="2018-05" db="EMBL/GenBank/DDBJ databases">
        <title>The draft genome of strain NS-104.</title>
        <authorList>
            <person name="Hang P."/>
            <person name="Jiang J."/>
        </authorList>
    </citation>
    <scope>NUCLEOTIDE SEQUENCE [LARGE SCALE GENOMIC DNA]</scope>
    <source>
        <strain evidence="12 13">NS-104</strain>
    </source>
</reference>
<dbReference type="GO" id="GO:0051607">
    <property type="term" value="P:defense response to virus"/>
    <property type="evidence" value="ECO:0007669"/>
    <property type="project" value="UniProtKB-KW"/>
</dbReference>
<evidence type="ECO:0000256" key="3">
    <source>
        <dbReference type="ARBA" id="ARBA00022722"/>
    </source>
</evidence>
<dbReference type="SUPFAM" id="SSF109604">
    <property type="entry name" value="HD-domain/PDEase-like"/>
    <property type="match status" value="1"/>
</dbReference>
<dbReference type="InterPro" id="IPR014001">
    <property type="entry name" value="Helicase_ATP-bd"/>
</dbReference>
<evidence type="ECO:0000313" key="12">
    <source>
        <dbReference type="EMBL" id="PWE54967.1"/>
    </source>
</evidence>
<evidence type="ECO:0000313" key="13">
    <source>
        <dbReference type="Proteomes" id="UP000245252"/>
    </source>
</evidence>
<dbReference type="GO" id="GO:0005524">
    <property type="term" value="F:ATP binding"/>
    <property type="evidence" value="ECO:0007669"/>
    <property type="project" value="UniProtKB-KW"/>
</dbReference>
<evidence type="ECO:0000256" key="7">
    <source>
        <dbReference type="ARBA" id="ARBA00022806"/>
    </source>
</evidence>
<dbReference type="CDD" id="cd17930">
    <property type="entry name" value="DEXHc_cas3"/>
    <property type="match status" value="1"/>
</dbReference>
<organism evidence="12 13">
    <name type="scientific">Metarhizobium album</name>
    <dbReference type="NCBI Taxonomy" id="2182425"/>
    <lineage>
        <taxon>Bacteria</taxon>
        <taxon>Pseudomonadati</taxon>
        <taxon>Pseudomonadota</taxon>
        <taxon>Alphaproteobacteria</taxon>
        <taxon>Hyphomicrobiales</taxon>
        <taxon>Rhizobiaceae</taxon>
        <taxon>Metarhizobium</taxon>
    </lineage>
</organism>
<keyword evidence="7" id="KW-0347">Helicase</keyword>
<dbReference type="RefSeq" id="WP_109459767.1">
    <property type="nucleotide sequence ID" value="NZ_QFBC01000008.1"/>
</dbReference>
<dbReference type="EMBL" id="QFBC01000008">
    <property type="protein sequence ID" value="PWE54967.1"/>
    <property type="molecule type" value="Genomic_DNA"/>
</dbReference>
<dbReference type="GO" id="GO:0003676">
    <property type="term" value="F:nucleic acid binding"/>
    <property type="evidence" value="ECO:0007669"/>
    <property type="project" value="InterPro"/>
</dbReference>
<evidence type="ECO:0000256" key="5">
    <source>
        <dbReference type="ARBA" id="ARBA00022741"/>
    </source>
</evidence>
<dbReference type="PROSITE" id="PS51192">
    <property type="entry name" value="HELICASE_ATP_BIND_1"/>
    <property type="match status" value="1"/>
</dbReference>
<accession>A0A2U2DNS8</accession>
<dbReference type="InterPro" id="IPR006674">
    <property type="entry name" value="HD_domain"/>
</dbReference>
<evidence type="ECO:0000256" key="4">
    <source>
        <dbReference type="ARBA" id="ARBA00022723"/>
    </source>
</evidence>
<dbReference type="AlphaFoldDB" id="A0A2U2DNS8"/>
<gene>
    <name evidence="12" type="ORF">DEM27_18730</name>
</gene>
<keyword evidence="12" id="KW-0255">Endonuclease</keyword>
<evidence type="ECO:0000259" key="11">
    <source>
        <dbReference type="PROSITE" id="PS51643"/>
    </source>
</evidence>
<keyword evidence="6" id="KW-0378">Hydrolase</keyword>
<feature type="domain" description="HD Cas3-type" evidence="11">
    <location>
        <begin position="12"/>
        <end position="177"/>
    </location>
</feature>
<dbReference type="InterPro" id="IPR011545">
    <property type="entry name" value="DEAD/DEAH_box_helicase_dom"/>
</dbReference>
<dbReference type="Proteomes" id="UP000245252">
    <property type="component" value="Unassembled WGS sequence"/>
</dbReference>
<dbReference type="CDD" id="cd09641">
    <property type="entry name" value="Cas3''_I"/>
    <property type="match status" value="1"/>
</dbReference>
<evidence type="ECO:0000256" key="8">
    <source>
        <dbReference type="ARBA" id="ARBA00022840"/>
    </source>
</evidence>
<keyword evidence="3" id="KW-0540">Nuclease</keyword>
<dbReference type="GO" id="GO:0016787">
    <property type="term" value="F:hydrolase activity"/>
    <property type="evidence" value="ECO:0007669"/>
    <property type="project" value="UniProtKB-KW"/>
</dbReference>
<dbReference type="GO" id="GO:0004519">
    <property type="term" value="F:endonuclease activity"/>
    <property type="evidence" value="ECO:0007669"/>
    <property type="project" value="UniProtKB-KW"/>
</dbReference>
<dbReference type="Pfam" id="PF01966">
    <property type="entry name" value="HD"/>
    <property type="match status" value="1"/>
</dbReference>
<dbReference type="Gene3D" id="3.40.50.300">
    <property type="entry name" value="P-loop containing nucleotide triphosphate hydrolases"/>
    <property type="match status" value="2"/>
</dbReference>
<evidence type="ECO:0000256" key="1">
    <source>
        <dbReference type="ARBA" id="ARBA00006847"/>
    </source>
</evidence>